<keyword evidence="4" id="KW-1185">Reference proteome</keyword>
<proteinExistence type="predicted"/>
<evidence type="ECO:0000313" key="4">
    <source>
        <dbReference type="Proteomes" id="UP001633002"/>
    </source>
</evidence>
<comment type="caution">
    <text evidence="3">The sequence shown here is derived from an EMBL/GenBank/DDBJ whole genome shotgun (WGS) entry which is preliminary data.</text>
</comment>
<evidence type="ECO:0000313" key="3">
    <source>
        <dbReference type="EMBL" id="KAL3687053.1"/>
    </source>
</evidence>
<gene>
    <name evidence="3" type="ORF">R1sor_013362</name>
</gene>
<feature type="transmembrane region" description="Helical" evidence="2">
    <location>
        <begin position="53"/>
        <end position="78"/>
    </location>
</feature>
<feature type="compositionally biased region" description="Basic and acidic residues" evidence="1">
    <location>
        <begin position="10"/>
        <end position="20"/>
    </location>
</feature>
<name>A0ABD3H6Y1_9MARC</name>
<dbReference type="PANTHER" id="PTHR36778">
    <property type="entry name" value="CADMIUM-INDUCED PROTEIN AS8"/>
    <property type="match status" value="1"/>
</dbReference>
<feature type="transmembrane region" description="Helical" evidence="2">
    <location>
        <begin position="28"/>
        <end position="47"/>
    </location>
</feature>
<dbReference type="Proteomes" id="UP001633002">
    <property type="component" value="Unassembled WGS sequence"/>
</dbReference>
<dbReference type="PANTHER" id="PTHR36778:SF1">
    <property type="entry name" value="CADMIUM-INDUCED PROTEIN AS8"/>
    <property type="match status" value="1"/>
</dbReference>
<keyword evidence="2" id="KW-1133">Transmembrane helix</keyword>
<keyword evidence="2" id="KW-0472">Membrane</keyword>
<keyword evidence="2" id="KW-0812">Transmembrane</keyword>
<reference evidence="3 4" key="1">
    <citation type="submission" date="2024-09" db="EMBL/GenBank/DDBJ databases">
        <title>Chromosome-scale assembly of Riccia sorocarpa.</title>
        <authorList>
            <person name="Paukszto L."/>
        </authorList>
    </citation>
    <scope>NUCLEOTIDE SEQUENCE [LARGE SCALE GENOMIC DNA]</scope>
    <source>
        <strain evidence="3">LP-2024</strain>
        <tissue evidence="3">Aerial parts of the thallus</tissue>
    </source>
</reference>
<protein>
    <submittedName>
        <fullName evidence="3">Uncharacterized protein</fullName>
    </submittedName>
</protein>
<accession>A0ABD3H6Y1</accession>
<evidence type="ECO:0000256" key="2">
    <source>
        <dbReference type="SAM" id="Phobius"/>
    </source>
</evidence>
<evidence type="ECO:0000256" key="1">
    <source>
        <dbReference type="SAM" id="MobiDB-lite"/>
    </source>
</evidence>
<dbReference type="AlphaFoldDB" id="A0ABD3H6Y1"/>
<dbReference type="InterPro" id="IPR037735">
    <property type="entry name" value="AS8-like"/>
</dbReference>
<organism evidence="3 4">
    <name type="scientific">Riccia sorocarpa</name>
    <dbReference type="NCBI Taxonomy" id="122646"/>
    <lineage>
        <taxon>Eukaryota</taxon>
        <taxon>Viridiplantae</taxon>
        <taxon>Streptophyta</taxon>
        <taxon>Embryophyta</taxon>
        <taxon>Marchantiophyta</taxon>
        <taxon>Marchantiopsida</taxon>
        <taxon>Marchantiidae</taxon>
        <taxon>Marchantiales</taxon>
        <taxon>Ricciaceae</taxon>
        <taxon>Riccia</taxon>
    </lineage>
</organism>
<sequence length="282" mass="31898">MGNTESQRQTSEDHSCESCKPRTSVYPIYGAFWGMGIGLGCGVGWGPGLGPNIVGYVGSGCGLGVTVGVTLIGIGVGFPTTGFTRLPYRFFLRASKEIRQNATRHFLSNLIDSAHTCWNKVIFHTLAVRTDLQHLVKKTTEENLRDSKTSCNSLRQTILRFVENFNRTKYFPTRNISYRLQMKEVTSLREVPGDTPLEGRDKWLNHDQVRLEYEVNLRDCCGQVVRFSRTSKHFVKCSVRRDRACSSGPPIRLPRITPCRRQVNRMNHQNPPNVKMEGSYPV</sequence>
<dbReference type="EMBL" id="JBJQOH010000004">
    <property type="protein sequence ID" value="KAL3687053.1"/>
    <property type="molecule type" value="Genomic_DNA"/>
</dbReference>
<feature type="region of interest" description="Disordered" evidence="1">
    <location>
        <begin position="1"/>
        <end position="20"/>
    </location>
</feature>